<organism evidence="1">
    <name type="scientific">Tanacetum cinerariifolium</name>
    <name type="common">Dalmatian daisy</name>
    <name type="synonym">Chrysanthemum cinerariifolium</name>
    <dbReference type="NCBI Taxonomy" id="118510"/>
    <lineage>
        <taxon>Eukaryota</taxon>
        <taxon>Viridiplantae</taxon>
        <taxon>Streptophyta</taxon>
        <taxon>Embryophyta</taxon>
        <taxon>Tracheophyta</taxon>
        <taxon>Spermatophyta</taxon>
        <taxon>Magnoliopsida</taxon>
        <taxon>eudicotyledons</taxon>
        <taxon>Gunneridae</taxon>
        <taxon>Pentapetalae</taxon>
        <taxon>asterids</taxon>
        <taxon>campanulids</taxon>
        <taxon>Asterales</taxon>
        <taxon>Asteraceae</taxon>
        <taxon>Asteroideae</taxon>
        <taxon>Anthemideae</taxon>
        <taxon>Anthemidinae</taxon>
        <taxon>Tanacetum</taxon>
    </lineage>
</organism>
<comment type="caution">
    <text evidence="1">The sequence shown here is derived from an EMBL/GenBank/DDBJ whole genome shotgun (WGS) entry which is preliminary data.</text>
</comment>
<dbReference type="EMBL" id="BKCJ011840795">
    <property type="protein sequence ID" value="GFD57419.1"/>
    <property type="molecule type" value="Genomic_DNA"/>
</dbReference>
<gene>
    <name evidence="1" type="ORF">Tci_929388</name>
</gene>
<dbReference type="AlphaFoldDB" id="A0A699XCK5"/>
<name>A0A699XCK5_TANCI</name>
<reference evidence="1" key="1">
    <citation type="journal article" date="2019" name="Sci. Rep.">
        <title>Draft genome of Tanacetum cinerariifolium, the natural source of mosquito coil.</title>
        <authorList>
            <person name="Yamashiro T."/>
            <person name="Shiraishi A."/>
            <person name="Satake H."/>
            <person name="Nakayama K."/>
        </authorList>
    </citation>
    <scope>NUCLEOTIDE SEQUENCE</scope>
</reference>
<protein>
    <submittedName>
        <fullName evidence="1">Uncharacterized protein</fullName>
    </submittedName>
</protein>
<evidence type="ECO:0000313" key="1">
    <source>
        <dbReference type="EMBL" id="GFD57419.1"/>
    </source>
</evidence>
<feature type="non-terminal residue" evidence="1">
    <location>
        <position position="1"/>
    </location>
</feature>
<accession>A0A699XCK5</accession>
<proteinExistence type="predicted"/>
<sequence length="51" mass="5332">GRLLQQQVWGDVDVNGGGDMGMIAVVVATAVVVDPWCFDSGVGGDRSEVRI</sequence>